<proteinExistence type="predicted"/>
<accession>A0A9N9F9J9</accession>
<dbReference type="EMBL" id="CAJVPP010000894">
    <property type="protein sequence ID" value="CAG8520200.1"/>
    <property type="molecule type" value="Genomic_DNA"/>
</dbReference>
<keyword evidence="2" id="KW-1185">Reference proteome</keyword>
<evidence type="ECO:0000313" key="2">
    <source>
        <dbReference type="Proteomes" id="UP000789375"/>
    </source>
</evidence>
<organism evidence="1 2">
    <name type="scientific">Funneliformis mosseae</name>
    <name type="common">Endomycorrhizal fungus</name>
    <name type="synonym">Glomus mosseae</name>
    <dbReference type="NCBI Taxonomy" id="27381"/>
    <lineage>
        <taxon>Eukaryota</taxon>
        <taxon>Fungi</taxon>
        <taxon>Fungi incertae sedis</taxon>
        <taxon>Mucoromycota</taxon>
        <taxon>Glomeromycotina</taxon>
        <taxon>Glomeromycetes</taxon>
        <taxon>Glomerales</taxon>
        <taxon>Glomeraceae</taxon>
        <taxon>Funneliformis</taxon>
    </lineage>
</organism>
<reference evidence="1" key="1">
    <citation type="submission" date="2021-06" db="EMBL/GenBank/DDBJ databases">
        <authorList>
            <person name="Kallberg Y."/>
            <person name="Tangrot J."/>
            <person name="Rosling A."/>
        </authorList>
    </citation>
    <scope>NUCLEOTIDE SEQUENCE</scope>
    <source>
        <strain evidence="1">87-6 pot B 2015</strain>
    </source>
</reference>
<feature type="non-terminal residue" evidence="1">
    <location>
        <position position="363"/>
    </location>
</feature>
<dbReference type="AlphaFoldDB" id="A0A9N9F9J9"/>
<dbReference type="Proteomes" id="UP000789375">
    <property type="component" value="Unassembled WGS sequence"/>
</dbReference>
<gene>
    <name evidence="1" type="ORF">FMOSSE_LOCUS4992</name>
</gene>
<sequence>EIMSSKAICNRINNIPVFNDSSIMNMFIEYMVGHGRSLEALGEAVVDKDMTKPIFRIILAHKSVNKDQTIFELDGQKINVDDVIQFGLVRFESYDHNRVVGYLLCPYIWLWIMAHAYHENVNDPFLRSWDCSYYNEVLSESGEPSIPPGCQYWQHFVAQFKSNIYNYDQRIDLSVIHNGATHNFGQVFISNRQLTLSKSIERVNTKSKDSFCSIYMAETKTITNGDTSVQIIEGTKHFSKGFEEEYNKATSSGDIFIFYTSASCQNLELQPMSAIVNKECWKEYFGPFSGRCYNYAMGPPDINKATFTQLTGFEKIAKKRARIIMEERVRVEFFDINYCERRTKIPRQYIEPFFQKSKAFYHD</sequence>
<comment type="caution">
    <text evidence="1">The sequence shown here is derived from an EMBL/GenBank/DDBJ whole genome shotgun (WGS) entry which is preliminary data.</text>
</comment>
<protein>
    <submittedName>
        <fullName evidence="1">1261_t:CDS:1</fullName>
    </submittedName>
</protein>
<name>A0A9N9F9J9_FUNMO</name>
<evidence type="ECO:0000313" key="1">
    <source>
        <dbReference type="EMBL" id="CAG8520200.1"/>
    </source>
</evidence>